<dbReference type="Pfam" id="PF07885">
    <property type="entry name" value="Ion_trans_2"/>
    <property type="match status" value="1"/>
</dbReference>
<keyword evidence="2" id="KW-1133">Transmembrane helix</keyword>
<dbReference type="InterPro" id="IPR050721">
    <property type="entry name" value="Trk_Ktr_HKT_K-transport"/>
</dbReference>
<dbReference type="EMBL" id="JAPIUZ010000001">
    <property type="protein sequence ID" value="MCX2563160.1"/>
    <property type="molecule type" value="Genomic_DNA"/>
</dbReference>
<feature type="transmembrane region" description="Helical" evidence="2">
    <location>
        <begin position="172"/>
        <end position="191"/>
    </location>
</feature>
<dbReference type="GO" id="GO:0034220">
    <property type="term" value="P:monoatomic ion transmembrane transport"/>
    <property type="evidence" value="ECO:0007669"/>
    <property type="project" value="UniProtKB-KW"/>
</dbReference>
<reference evidence="4 5" key="1">
    <citation type="submission" date="2022-11" db="EMBL/GenBank/DDBJ databases">
        <title>Genome sequencing of Acetobacter type strain.</title>
        <authorList>
            <person name="Heo J."/>
            <person name="Lee D."/>
            <person name="Han B.-H."/>
            <person name="Hong S.-B."/>
            <person name="Kwon S.-W."/>
        </authorList>
    </citation>
    <scope>NUCLEOTIDE SEQUENCE [LARGE SCALE GENOMIC DNA]</scope>
    <source>
        <strain evidence="4 5">KACC 21253</strain>
    </source>
</reference>
<gene>
    <name evidence="4" type="primary">kch</name>
    <name evidence="4" type="ORF">OQ497_04180</name>
</gene>
<feature type="transmembrane region" description="Helical" evidence="2">
    <location>
        <begin position="110"/>
        <end position="127"/>
    </location>
</feature>
<dbReference type="Gene3D" id="1.10.287.70">
    <property type="match status" value="1"/>
</dbReference>
<dbReference type="Gene3D" id="3.40.50.720">
    <property type="entry name" value="NAD(P)-binding Rossmann-like Domain"/>
    <property type="match status" value="1"/>
</dbReference>
<dbReference type="InterPro" id="IPR003148">
    <property type="entry name" value="RCK_N"/>
</dbReference>
<keyword evidence="5" id="KW-1185">Reference proteome</keyword>
<organism evidence="4 5">
    <name type="scientific">Acetobacter thailandicus</name>
    <dbReference type="NCBI Taxonomy" id="1502842"/>
    <lineage>
        <taxon>Bacteria</taxon>
        <taxon>Pseudomonadati</taxon>
        <taxon>Pseudomonadota</taxon>
        <taxon>Alphaproteobacteria</taxon>
        <taxon>Acetobacterales</taxon>
        <taxon>Acetobacteraceae</taxon>
        <taxon>Acetobacter</taxon>
    </lineage>
</organism>
<keyword evidence="2" id="KW-0812">Transmembrane</keyword>
<feature type="transmembrane region" description="Helical" evidence="2">
    <location>
        <begin position="12"/>
        <end position="34"/>
    </location>
</feature>
<dbReference type="PANTHER" id="PTHR43833:SF11">
    <property type="entry name" value="VOLTAGE-GATED POTASSIUM CHANNEL KCH"/>
    <property type="match status" value="1"/>
</dbReference>
<keyword evidence="4" id="KW-0813">Transport</keyword>
<keyword evidence="2" id="KW-0472">Membrane</keyword>
<feature type="transmembrane region" description="Helical" evidence="2">
    <location>
        <begin position="54"/>
        <end position="78"/>
    </location>
</feature>
<evidence type="ECO:0000256" key="1">
    <source>
        <dbReference type="ARBA" id="ARBA00004651"/>
    </source>
</evidence>
<keyword evidence="4" id="KW-0407">Ion channel</keyword>
<dbReference type="PANTHER" id="PTHR43833">
    <property type="entry name" value="POTASSIUM CHANNEL PROTEIN 2-RELATED-RELATED"/>
    <property type="match status" value="1"/>
</dbReference>
<dbReference type="Proteomes" id="UP001301152">
    <property type="component" value="Unassembled WGS sequence"/>
</dbReference>
<feature type="transmembrane region" description="Helical" evidence="2">
    <location>
        <begin position="198"/>
        <end position="223"/>
    </location>
</feature>
<feature type="domain" description="RCK N-terminal" evidence="3">
    <location>
        <begin position="241"/>
        <end position="356"/>
    </location>
</feature>
<dbReference type="PROSITE" id="PS51201">
    <property type="entry name" value="RCK_N"/>
    <property type="match status" value="1"/>
</dbReference>
<sequence length="390" mass="43632">MIGVLKVFKKPIIYVYLISIMVAHNGYLIIYPVVQKILKIIPNTIYDFHSWSDALSFLEIIDIPEFIVGFSLFFMSFMLTIRNRIAWFISISLLFFMVLFNLIMKNGNELNNIYEVISILFLATFWRQFYRYSIGGISILSSFSILSLVVYGTLGVLYLGSQFNPKIEDLYSAFYFVIVCMSTVGFGDIVPCTPTSRLFTVTLIIFGITIFTASVASIAGTLIRHNVHRILTGGFSYVVRNNHYIIAGSSSLAQSVSKNLADGGAVVTVVCYPDHKKLFPDYMDVVEGDPSAIDTLKQAGADKAKYIISLMDNDADNAFVILTSKEISGEKTKTISLVNESQNMNKIKHVHPDGVLSLQQLGSEILVRALKGEKIDDHVIDIFFVNPVKK</sequence>
<keyword evidence="4" id="KW-0406">Ion transport</keyword>
<dbReference type="SUPFAM" id="SSF51735">
    <property type="entry name" value="NAD(P)-binding Rossmann-fold domains"/>
    <property type="match status" value="1"/>
</dbReference>
<name>A0ABT3QD09_9PROT</name>
<evidence type="ECO:0000259" key="3">
    <source>
        <dbReference type="PROSITE" id="PS51201"/>
    </source>
</evidence>
<comment type="subcellular location">
    <subcellularLocation>
        <location evidence="1">Cell membrane</location>
        <topology evidence="1">Multi-pass membrane protein</topology>
    </subcellularLocation>
</comment>
<feature type="transmembrane region" description="Helical" evidence="2">
    <location>
        <begin position="85"/>
        <end position="104"/>
    </location>
</feature>
<dbReference type="InterPro" id="IPR013099">
    <property type="entry name" value="K_chnl_dom"/>
</dbReference>
<comment type="caution">
    <text evidence="4">The sequence shown here is derived from an EMBL/GenBank/DDBJ whole genome shotgun (WGS) entry which is preliminary data.</text>
</comment>
<proteinExistence type="predicted"/>
<dbReference type="NCBIfam" id="NF007828">
    <property type="entry name" value="PRK10537.1"/>
    <property type="match status" value="1"/>
</dbReference>
<evidence type="ECO:0000313" key="5">
    <source>
        <dbReference type="Proteomes" id="UP001301152"/>
    </source>
</evidence>
<dbReference type="RefSeq" id="WP_173560122.1">
    <property type="nucleotide sequence ID" value="NZ_JAPIUZ010000001.1"/>
</dbReference>
<dbReference type="SUPFAM" id="SSF81324">
    <property type="entry name" value="Voltage-gated potassium channels"/>
    <property type="match status" value="1"/>
</dbReference>
<feature type="transmembrane region" description="Helical" evidence="2">
    <location>
        <begin position="139"/>
        <end position="160"/>
    </location>
</feature>
<protein>
    <submittedName>
        <fullName evidence="4">Voltage-gated potassium channel protein</fullName>
    </submittedName>
</protein>
<evidence type="ECO:0000256" key="2">
    <source>
        <dbReference type="SAM" id="Phobius"/>
    </source>
</evidence>
<accession>A0ABT3QD09</accession>
<dbReference type="InterPro" id="IPR036291">
    <property type="entry name" value="NAD(P)-bd_dom_sf"/>
</dbReference>
<evidence type="ECO:0000313" key="4">
    <source>
        <dbReference type="EMBL" id="MCX2563160.1"/>
    </source>
</evidence>
<dbReference type="Pfam" id="PF02254">
    <property type="entry name" value="TrkA_N"/>
    <property type="match status" value="1"/>
</dbReference>